<dbReference type="GO" id="GO:0003676">
    <property type="term" value="F:nucleic acid binding"/>
    <property type="evidence" value="ECO:0007669"/>
    <property type="project" value="InterPro"/>
</dbReference>
<evidence type="ECO:0000259" key="1">
    <source>
        <dbReference type="Pfam" id="PF03184"/>
    </source>
</evidence>
<reference evidence="2 3" key="2">
    <citation type="submission" date="2017-10" db="EMBL/GenBank/DDBJ databases">
        <title>Extensive intraspecific genome diversity in a model arbuscular mycorrhizal fungus.</title>
        <authorList>
            <person name="Chen E.C.H."/>
            <person name="Morin E."/>
            <person name="Baudet D."/>
            <person name="Noel J."/>
            <person name="Ndikumana S."/>
            <person name="Charron P."/>
            <person name="St-Onge C."/>
            <person name="Giorgi J."/>
            <person name="Grigoriev I.V."/>
            <person name="Roux C."/>
            <person name="Martin F.M."/>
            <person name="Corradi N."/>
        </authorList>
    </citation>
    <scope>NUCLEOTIDE SEQUENCE [LARGE SCALE GENOMIC DNA]</scope>
    <source>
        <strain evidence="2 3">C2</strain>
    </source>
</reference>
<evidence type="ECO:0000313" key="2">
    <source>
        <dbReference type="EMBL" id="PKK59295.1"/>
    </source>
</evidence>
<proteinExistence type="predicted"/>
<comment type="caution">
    <text evidence="2">The sequence shown here is derived from an EMBL/GenBank/DDBJ whole genome shotgun (WGS) entry which is preliminary data.</text>
</comment>
<dbReference type="InterPro" id="IPR004875">
    <property type="entry name" value="DDE_SF_endonuclease_dom"/>
</dbReference>
<dbReference type="VEuPathDB" id="FungiDB:RhiirFUN_014883"/>
<organism evidence="2 3">
    <name type="scientific">Rhizophagus irregularis</name>
    <dbReference type="NCBI Taxonomy" id="588596"/>
    <lineage>
        <taxon>Eukaryota</taxon>
        <taxon>Fungi</taxon>
        <taxon>Fungi incertae sedis</taxon>
        <taxon>Mucoromycota</taxon>
        <taxon>Glomeromycotina</taxon>
        <taxon>Glomeromycetes</taxon>
        <taxon>Glomerales</taxon>
        <taxon>Glomeraceae</taxon>
        <taxon>Rhizophagus</taxon>
    </lineage>
</organism>
<evidence type="ECO:0000313" key="3">
    <source>
        <dbReference type="Proteomes" id="UP000233469"/>
    </source>
</evidence>
<gene>
    <name evidence="2" type="ORF">RhiirC2_795026</name>
</gene>
<dbReference type="AlphaFoldDB" id="A0A2N1MCC9"/>
<dbReference type="Pfam" id="PF03184">
    <property type="entry name" value="DDE_1"/>
    <property type="match status" value="1"/>
</dbReference>
<name>A0A2N1MCC9_9GLOM</name>
<dbReference type="Proteomes" id="UP000233469">
    <property type="component" value="Unassembled WGS sequence"/>
</dbReference>
<dbReference type="VEuPathDB" id="FungiDB:RhiirA1_450209"/>
<dbReference type="EMBL" id="LLXL01003114">
    <property type="protein sequence ID" value="PKK59295.1"/>
    <property type="molecule type" value="Genomic_DNA"/>
</dbReference>
<feature type="domain" description="DDE-1" evidence="1">
    <location>
        <begin position="3"/>
        <end position="69"/>
    </location>
</feature>
<accession>A0A2N1MCC9</accession>
<sequence length="120" mass="13741">MKRQNRKILLLVVPVHSVSNSELLTNITIHYLPSNTTAHLQPTNTGIYLIDDNNNYGEEILDEDIVNMVKSNEMDFIEEELVLQPKISTSKALASLDKKQMTLFDKNSRIQPTLDDWLNT</sequence>
<protein>
    <recommendedName>
        <fullName evidence="1">DDE-1 domain-containing protein</fullName>
    </recommendedName>
</protein>
<reference evidence="2 3" key="1">
    <citation type="submission" date="2016-04" db="EMBL/GenBank/DDBJ databases">
        <title>Genome analyses suggest a sexual origin of heterokaryosis in a supposedly ancient asexual fungus.</title>
        <authorList>
            <person name="Ropars J."/>
            <person name="Sedzielewska K."/>
            <person name="Noel J."/>
            <person name="Charron P."/>
            <person name="Farinelli L."/>
            <person name="Marton T."/>
            <person name="Kruger M."/>
            <person name="Pelin A."/>
            <person name="Brachmann A."/>
            <person name="Corradi N."/>
        </authorList>
    </citation>
    <scope>NUCLEOTIDE SEQUENCE [LARGE SCALE GENOMIC DNA]</scope>
    <source>
        <strain evidence="2 3">C2</strain>
    </source>
</reference>